<feature type="transmembrane region" description="Helical" evidence="8">
    <location>
        <begin position="367"/>
        <end position="391"/>
    </location>
</feature>
<feature type="transmembrane region" description="Helical" evidence="8">
    <location>
        <begin position="337"/>
        <end position="355"/>
    </location>
</feature>
<comment type="subcellular location">
    <subcellularLocation>
        <location evidence="1">Cell membrane</location>
        <topology evidence="1">Multi-pass membrane protein</topology>
    </subcellularLocation>
</comment>
<proteinExistence type="predicted"/>
<feature type="transmembrane region" description="Helical" evidence="8">
    <location>
        <begin position="12"/>
        <end position="31"/>
    </location>
</feature>
<feature type="transmembrane region" description="Helical" evidence="8">
    <location>
        <begin position="284"/>
        <end position="303"/>
    </location>
</feature>
<feature type="transmembrane region" description="Helical" evidence="8">
    <location>
        <begin position="166"/>
        <end position="198"/>
    </location>
</feature>
<evidence type="ECO:0000256" key="5">
    <source>
        <dbReference type="ARBA" id="ARBA00022692"/>
    </source>
</evidence>
<reference evidence="10 11" key="1">
    <citation type="submission" date="2018-03" db="EMBL/GenBank/DDBJ databases">
        <title>Genomic Encyclopedia of Type Strains, Phase III (KMG-III): the genomes of soil and plant-associated and newly described type strains.</title>
        <authorList>
            <person name="Whitman W."/>
        </authorList>
    </citation>
    <scope>NUCLEOTIDE SEQUENCE [LARGE SCALE GENOMIC DNA]</scope>
    <source>
        <strain evidence="10 11">CGMCC 1.12700</strain>
    </source>
</reference>
<dbReference type="GO" id="GO:0005886">
    <property type="term" value="C:plasma membrane"/>
    <property type="evidence" value="ECO:0007669"/>
    <property type="project" value="UniProtKB-SubCell"/>
</dbReference>
<keyword evidence="2" id="KW-1003">Cell membrane</keyword>
<protein>
    <submittedName>
        <fullName evidence="10">4-amino-4-deoxy-L-arabinose transferase-like glycosyltransferase</fullName>
    </submittedName>
</protein>
<name>A0A2P8DBG2_9BACT</name>
<accession>A0A2P8DBG2</accession>
<dbReference type="OrthoDB" id="9178203at2"/>
<dbReference type="RefSeq" id="WP_106521225.1">
    <property type="nucleotide sequence ID" value="NZ_PYGD01000001.1"/>
</dbReference>
<feature type="transmembrane region" description="Helical" evidence="8">
    <location>
        <begin position="70"/>
        <end position="89"/>
    </location>
</feature>
<feature type="transmembrane region" description="Helical" evidence="8">
    <location>
        <begin position="210"/>
        <end position="229"/>
    </location>
</feature>
<dbReference type="Pfam" id="PF13231">
    <property type="entry name" value="PMT_2"/>
    <property type="match status" value="1"/>
</dbReference>
<dbReference type="PROSITE" id="PS51257">
    <property type="entry name" value="PROKAR_LIPOPROTEIN"/>
    <property type="match status" value="1"/>
</dbReference>
<feature type="transmembrane region" description="Helical" evidence="8">
    <location>
        <begin position="426"/>
        <end position="446"/>
    </location>
</feature>
<feature type="transmembrane region" description="Helical" evidence="8">
    <location>
        <begin position="315"/>
        <end position="331"/>
    </location>
</feature>
<evidence type="ECO:0000313" key="11">
    <source>
        <dbReference type="Proteomes" id="UP000240572"/>
    </source>
</evidence>
<evidence type="ECO:0000256" key="4">
    <source>
        <dbReference type="ARBA" id="ARBA00022679"/>
    </source>
</evidence>
<keyword evidence="5 8" id="KW-0812">Transmembrane</keyword>
<organism evidence="10 11">
    <name type="scientific">Taibaiella chishuiensis</name>
    <dbReference type="NCBI Taxonomy" id="1434707"/>
    <lineage>
        <taxon>Bacteria</taxon>
        <taxon>Pseudomonadati</taxon>
        <taxon>Bacteroidota</taxon>
        <taxon>Chitinophagia</taxon>
        <taxon>Chitinophagales</taxon>
        <taxon>Chitinophagaceae</taxon>
        <taxon>Taibaiella</taxon>
    </lineage>
</organism>
<evidence type="ECO:0000256" key="2">
    <source>
        <dbReference type="ARBA" id="ARBA00022475"/>
    </source>
</evidence>
<keyword evidence="4 10" id="KW-0808">Transferase</keyword>
<dbReference type="EMBL" id="PYGD01000001">
    <property type="protein sequence ID" value="PSK94525.1"/>
    <property type="molecule type" value="Genomic_DNA"/>
</dbReference>
<dbReference type="InterPro" id="IPR050297">
    <property type="entry name" value="LipidA_mod_glycosyltrf_83"/>
</dbReference>
<keyword evidence="3" id="KW-0328">Glycosyltransferase</keyword>
<dbReference type="PANTHER" id="PTHR33908:SF3">
    <property type="entry name" value="UNDECAPRENYL PHOSPHATE-ALPHA-4-AMINO-4-DEOXY-L-ARABINOSE ARABINOSYL TRANSFERASE"/>
    <property type="match status" value="1"/>
</dbReference>
<dbReference type="GO" id="GO:0010041">
    <property type="term" value="P:response to iron(III) ion"/>
    <property type="evidence" value="ECO:0007669"/>
    <property type="project" value="TreeGrafter"/>
</dbReference>
<evidence type="ECO:0000256" key="7">
    <source>
        <dbReference type="ARBA" id="ARBA00023136"/>
    </source>
</evidence>
<keyword evidence="11" id="KW-1185">Reference proteome</keyword>
<dbReference type="AlphaFoldDB" id="A0A2P8DBG2"/>
<feature type="transmembrane region" description="Helical" evidence="8">
    <location>
        <begin position="397"/>
        <end position="414"/>
    </location>
</feature>
<dbReference type="GO" id="GO:0016763">
    <property type="term" value="F:pentosyltransferase activity"/>
    <property type="evidence" value="ECO:0007669"/>
    <property type="project" value="TreeGrafter"/>
</dbReference>
<keyword evidence="7 8" id="KW-0472">Membrane</keyword>
<sequence>MTHLPRLLIQYRQYLLLLLPVIIVYGCGWGIPLMEVDAVQYANISRDMAHTGSYLEVYDSGADYLDKPPMLFWLSALSIKLLGVSAFAYRLPSFCFALIALYSCYRLCRMYYNSSIAWMSTLVLATSQALFLVNHDVRTDTMLMGWVTLSLWQLAAWYQSGKWHNFLLATLAIAGGIMTKGPIALMIPVFAFVPHFLLRRQWRNLFRWEYLLMLVLIALLLTPVLVGLYRQFDLHPEKMMYGQRGISGVRFFLWTQSFGRITGESTWHEFSSFSFLFENMLWSFMPWILFFIPALISAIGGLVRRRFRLQDHEEAISTAGFVISYCALASSQAQLPHYIFVVFPLAAIITGRWLYTVATTLPRLARGLWIVHLVIFILLWLLLIVLLYYSFPGIDKLKAGICLLAALSACVLLYRSTRGAAPLLRLCALNAAGLNLLVNLFLYPALLQYQPSVPVSAWLKKEGIRMSDFYTCQFEENRSLSFSNDYTVNTIATPLQLPMGAYCLVNAPLMDSLPKDGFRVAYQGESMHITMLTLPFLNPATRAGETSRYYIIYRNVTF</sequence>
<dbReference type="Proteomes" id="UP000240572">
    <property type="component" value="Unassembled WGS sequence"/>
</dbReference>
<evidence type="ECO:0000259" key="9">
    <source>
        <dbReference type="Pfam" id="PF13231"/>
    </source>
</evidence>
<comment type="caution">
    <text evidence="10">The sequence shown here is derived from an EMBL/GenBank/DDBJ whole genome shotgun (WGS) entry which is preliminary data.</text>
</comment>
<feature type="domain" description="Glycosyltransferase RgtA/B/C/D-like" evidence="9">
    <location>
        <begin position="66"/>
        <end position="225"/>
    </location>
</feature>
<keyword evidence="6 8" id="KW-1133">Transmembrane helix</keyword>
<dbReference type="PANTHER" id="PTHR33908">
    <property type="entry name" value="MANNOSYLTRANSFERASE YKCB-RELATED"/>
    <property type="match status" value="1"/>
</dbReference>
<evidence type="ECO:0000256" key="1">
    <source>
        <dbReference type="ARBA" id="ARBA00004651"/>
    </source>
</evidence>
<evidence type="ECO:0000256" key="6">
    <source>
        <dbReference type="ARBA" id="ARBA00022989"/>
    </source>
</evidence>
<gene>
    <name evidence="10" type="ORF">B0I18_101681</name>
</gene>
<dbReference type="InterPro" id="IPR038731">
    <property type="entry name" value="RgtA/B/C-like"/>
</dbReference>
<evidence type="ECO:0000256" key="8">
    <source>
        <dbReference type="SAM" id="Phobius"/>
    </source>
</evidence>
<evidence type="ECO:0000313" key="10">
    <source>
        <dbReference type="EMBL" id="PSK94525.1"/>
    </source>
</evidence>
<feature type="transmembrane region" description="Helical" evidence="8">
    <location>
        <begin position="118"/>
        <end position="134"/>
    </location>
</feature>
<evidence type="ECO:0000256" key="3">
    <source>
        <dbReference type="ARBA" id="ARBA00022676"/>
    </source>
</evidence>
<dbReference type="GO" id="GO:0009103">
    <property type="term" value="P:lipopolysaccharide biosynthetic process"/>
    <property type="evidence" value="ECO:0007669"/>
    <property type="project" value="UniProtKB-ARBA"/>
</dbReference>